<evidence type="ECO:0000313" key="2">
    <source>
        <dbReference type="Proteomes" id="UP000504610"/>
    </source>
</evidence>
<gene>
    <name evidence="3" type="primary">LOC108815089</name>
</gene>
<feature type="compositionally biased region" description="Basic and acidic residues" evidence="1">
    <location>
        <begin position="262"/>
        <end position="280"/>
    </location>
</feature>
<accession>A0A9W3C5M7</accession>
<organism evidence="2 3">
    <name type="scientific">Raphanus sativus</name>
    <name type="common">Radish</name>
    <name type="synonym">Raphanus raphanistrum var. sativus</name>
    <dbReference type="NCBI Taxonomy" id="3726"/>
    <lineage>
        <taxon>Eukaryota</taxon>
        <taxon>Viridiplantae</taxon>
        <taxon>Streptophyta</taxon>
        <taxon>Embryophyta</taxon>
        <taxon>Tracheophyta</taxon>
        <taxon>Spermatophyta</taxon>
        <taxon>Magnoliopsida</taxon>
        <taxon>eudicotyledons</taxon>
        <taxon>Gunneridae</taxon>
        <taxon>Pentapetalae</taxon>
        <taxon>rosids</taxon>
        <taxon>malvids</taxon>
        <taxon>Brassicales</taxon>
        <taxon>Brassicaceae</taxon>
        <taxon>Brassiceae</taxon>
        <taxon>Raphanus</taxon>
    </lineage>
</organism>
<dbReference type="AlphaFoldDB" id="A0A9W3C5M7"/>
<feature type="region of interest" description="Disordered" evidence="1">
    <location>
        <begin position="319"/>
        <end position="349"/>
    </location>
</feature>
<reference evidence="2" key="1">
    <citation type="journal article" date="2019" name="Database">
        <title>The radish genome database (RadishGD): an integrated information resource for radish genomics.</title>
        <authorList>
            <person name="Yu H.J."/>
            <person name="Baek S."/>
            <person name="Lee Y.J."/>
            <person name="Cho A."/>
            <person name="Mun J.H."/>
        </authorList>
    </citation>
    <scope>NUCLEOTIDE SEQUENCE [LARGE SCALE GENOMIC DNA]</scope>
    <source>
        <strain evidence="2">cv. WK10039</strain>
    </source>
</reference>
<protein>
    <submittedName>
        <fullName evidence="3">Stress response protein NST1-like</fullName>
    </submittedName>
</protein>
<feature type="compositionally biased region" description="Basic and acidic residues" evidence="1">
    <location>
        <begin position="218"/>
        <end position="251"/>
    </location>
</feature>
<feature type="region of interest" description="Disordered" evidence="1">
    <location>
        <begin position="370"/>
        <end position="409"/>
    </location>
</feature>
<feature type="compositionally biased region" description="Polar residues" evidence="1">
    <location>
        <begin position="113"/>
        <end position="123"/>
    </location>
</feature>
<dbReference type="GeneID" id="108815089"/>
<sequence>MKVCCFCFNEKKEIVILRVKFFNESIKQIAKEVASKFPGVTKVVEVEGECQLEVRGEFSISGLTKKLKKIDASVETNKIVSDGVTEPEIKIQPRDEGKRPIKIQKASKPLNDGASSSNGTASQNYGSLMWEQAKGVGAGAAEQAKAIGVGAAEKAKAIGAEAFNLLPNNMKWNYAKKNDRKENMAVVLHCEEEEMKEKKIRQEKEKEKKRIALAEEEMKQKKIKQEKEEERKKQALADEMKRQKKMKEEGKRRKQALAEEEEKQKKIKQEREDEKRRRQALENNSGGTSMVAGITGSLWNAVSTVTNASAQTLGDLHRSISTQTQRTGQPSTSTYTQRTTQPSTGSLWNTVSTATNASTQTLGDLHRSIYSTQTQRTGQPSTSTYTQRTRQPSTSTQNPFSTQRGNTTS</sequence>
<dbReference type="OrthoDB" id="1113814at2759"/>
<evidence type="ECO:0000313" key="3">
    <source>
        <dbReference type="RefSeq" id="XP_056846849.1"/>
    </source>
</evidence>
<dbReference type="Gene3D" id="3.30.70.100">
    <property type="match status" value="1"/>
</dbReference>
<keyword evidence="2" id="KW-1185">Reference proteome</keyword>
<dbReference type="Proteomes" id="UP000504610">
    <property type="component" value="Chromosome 7"/>
</dbReference>
<evidence type="ECO:0000256" key="1">
    <source>
        <dbReference type="SAM" id="MobiDB-lite"/>
    </source>
</evidence>
<feature type="compositionally biased region" description="Polar residues" evidence="1">
    <location>
        <begin position="398"/>
        <end position="409"/>
    </location>
</feature>
<dbReference type="RefSeq" id="XP_056846849.1">
    <property type="nucleotide sequence ID" value="XM_056990869.1"/>
</dbReference>
<feature type="region of interest" description="Disordered" evidence="1">
    <location>
        <begin position="218"/>
        <end position="290"/>
    </location>
</feature>
<reference evidence="3" key="2">
    <citation type="submission" date="2025-08" db="UniProtKB">
        <authorList>
            <consortium name="RefSeq"/>
        </authorList>
    </citation>
    <scope>IDENTIFICATION</scope>
    <source>
        <tissue evidence="3">Leaf</tissue>
    </source>
</reference>
<name>A0A9W3C5M7_RAPSA</name>
<feature type="compositionally biased region" description="Low complexity" evidence="1">
    <location>
        <begin position="379"/>
        <end position="397"/>
    </location>
</feature>
<feature type="compositionally biased region" description="Basic and acidic residues" evidence="1">
    <location>
        <begin position="87"/>
        <end position="99"/>
    </location>
</feature>
<proteinExistence type="predicted"/>
<feature type="region of interest" description="Disordered" evidence="1">
    <location>
        <begin position="87"/>
        <end position="123"/>
    </location>
</feature>
<dbReference type="KEGG" id="rsz:108815089"/>